<dbReference type="InterPro" id="IPR008979">
    <property type="entry name" value="Galactose-bd-like_sf"/>
</dbReference>
<name>A0AAV2HNN7_LYMST</name>
<gene>
    <name evidence="1" type="ORF">GSLYS_00008134001</name>
</gene>
<keyword evidence="2" id="KW-1185">Reference proteome</keyword>
<evidence type="ECO:0000313" key="2">
    <source>
        <dbReference type="Proteomes" id="UP001497497"/>
    </source>
</evidence>
<accession>A0AAV2HNN7</accession>
<comment type="caution">
    <text evidence="1">The sequence shown here is derived from an EMBL/GenBank/DDBJ whole genome shotgun (WGS) entry which is preliminary data.</text>
</comment>
<protein>
    <recommendedName>
        <fullName evidence="3">Fucolectin tachylectin-4 pentraxin-1 domain-containing protein</fullName>
    </recommendedName>
</protein>
<sequence length="163" mass="18033">LTDRNDETCYTGTNLQSVVITLNTTYPYTWLRLAVNNTGSFNSLQVSFKTDTSADMACTNQLNTTIDARRMDIRCDTMFDVKQVIIKGQGLKSLCSVYINGGKNGVSLAQASNAIDGDTHNSLKNQSCSHTNGYDDDTSPNWNVTFSKLQVVNRIVLYNRNGN</sequence>
<dbReference type="Proteomes" id="UP001497497">
    <property type="component" value="Unassembled WGS sequence"/>
</dbReference>
<dbReference type="Gene3D" id="2.60.120.260">
    <property type="entry name" value="Galactose-binding domain-like"/>
    <property type="match status" value="1"/>
</dbReference>
<dbReference type="SUPFAM" id="SSF49785">
    <property type="entry name" value="Galactose-binding domain-like"/>
    <property type="match status" value="1"/>
</dbReference>
<dbReference type="AlphaFoldDB" id="A0AAV2HNN7"/>
<proteinExistence type="predicted"/>
<dbReference type="EMBL" id="CAXITT010000163">
    <property type="protein sequence ID" value="CAL1534174.1"/>
    <property type="molecule type" value="Genomic_DNA"/>
</dbReference>
<organism evidence="1 2">
    <name type="scientific">Lymnaea stagnalis</name>
    <name type="common">Great pond snail</name>
    <name type="synonym">Helix stagnalis</name>
    <dbReference type="NCBI Taxonomy" id="6523"/>
    <lineage>
        <taxon>Eukaryota</taxon>
        <taxon>Metazoa</taxon>
        <taxon>Spiralia</taxon>
        <taxon>Lophotrochozoa</taxon>
        <taxon>Mollusca</taxon>
        <taxon>Gastropoda</taxon>
        <taxon>Heterobranchia</taxon>
        <taxon>Euthyneura</taxon>
        <taxon>Panpulmonata</taxon>
        <taxon>Hygrophila</taxon>
        <taxon>Lymnaeoidea</taxon>
        <taxon>Lymnaeidae</taxon>
        <taxon>Lymnaea</taxon>
    </lineage>
</organism>
<feature type="non-terminal residue" evidence="1">
    <location>
        <position position="1"/>
    </location>
</feature>
<reference evidence="1 2" key="1">
    <citation type="submission" date="2024-04" db="EMBL/GenBank/DDBJ databases">
        <authorList>
            <consortium name="Genoscope - CEA"/>
            <person name="William W."/>
        </authorList>
    </citation>
    <scope>NUCLEOTIDE SEQUENCE [LARGE SCALE GENOMIC DNA]</scope>
</reference>
<evidence type="ECO:0008006" key="3">
    <source>
        <dbReference type="Google" id="ProtNLM"/>
    </source>
</evidence>
<evidence type="ECO:0000313" key="1">
    <source>
        <dbReference type="EMBL" id="CAL1534174.1"/>
    </source>
</evidence>